<evidence type="ECO:0000313" key="1">
    <source>
        <dbReference type="EMBL" id="SDG61933.1"/>
    </source>
</evidence>
<evidence type="ECO:0008006" key="3">
    <source>
        <dbReference type="Google" id="ProtNLM"/>
    </source>
</evidence>
<dbReference type="Proteomes" id="UP000199706">
    <property type="component" value="Unassembled WGS sequence"/>
</dbReference>
<name>A0A1G7VQ94_9BURK</name>
<proteinExistence type="predicted"/>
<dbReference type="PANTHER" id="PTHR40590:SF1">
    <property type="entry name" value="CYTOPLASMIC PROTEIN"/>
    <property type="match status" value="1"/>
</dbReference>
<dbReference type="PANTHER" id="PTHR40590">
    <property type="entry name" value="CYTOPLASMIC PROTEIN-RELATED"/>
    <property type="match status" value="1"/>
</dbReference>
<dbReference type="RefSeq" id="WP_090684332.1">
    <property type="nucleotide sequence ID" value="NZ_CADERL010000006.1"/>
</dbReference>
<dbReference type="InterPro" id="IPR047111">
    <property type="entry name" value="YbaP-like"/>
</dbReference>
<gene>
    <name evidence="1" type="ORF">SAMN05216466_104177</name>
</gene>
<evidence type="ECO:0000313" key="2">
    <source>
        <dbReference type="Proteomes" id="UP000199706"/>
    </source>
</evidence>
<sequence length="249" mass="27317">MYFQLTGTQVRVLGSMHLFSAATPRMPGWVSQAFEWAQTLVFESDAQAILPFLKRDGGQSIEHALAPEVWSRLDASWPSAGALAPLGDLRPWAVMMAAPTLCQRVVEGVEPRLVRECDAQAKPYRFLETAQEVVASLESIPLPTICSGLEMLLADLTEPQRTLERMQSAWLQRDLQAVYSVAAESPMFSLPGMRNAILDARNAAWAPRVQEMLETPVRTLVVVGALHLHGAGNLIERLQCAAEPILCAG</sequence>
<dbReference type="Pfam" id="PF01963">
    <property type="entry name" value="TraB_PrgY_gumN"/>
    <property type="match status" value="1"/>
</dbReference>
<dbReference type="OrthoDB" id="9025834at2"/>
<dbReference type="AlphaFoldDB" id="A0A1G7VQ94"/>
<accession>A0A1G7VQ94</accession>
<dbReference type="InterPro" id="IPR002816">
    <property type="entry name" value="TraB/PrgY/GumN_fam"/>
</dbReference>
<protein>
    <recommendedName>
        <fullName evidence="3">TraB family protein</fullName>
    </recommendedName>
</protein>
<reference evidence="1 2" key="1">
    <citation type="submission" date="2016-10" db="EMBL/GenBank/DDBJ databases">
        <authorList>
            <person name="de Groot N.N."/>
        </authorList>
    </citation>
    <scope>NUCLEOTIDE SEQUENCE [LARGE SCALE GENOMIC DNA]</scope>
    <source>
        <strain evidence="1 2">LMG 2247</strain>
    </source>
</reference>
<dbReference type="CDD" id="cd14789">
    <property type="entry name" value="Tiki"/>
    <property type="match status" value="1"/>
</dbReference>
<dbReference type="EMBL" id="FNCJ01000004">
    <property type="protein sequence ID" value="SDG61933.1"/>
    <property type="molecule type" value="Genomic_DNA"/>
</dbReference>
<organism evidence="1 2">
    <name type="scientific">Paraburkholderia phenazinium</name>
    <dbReference type="NCBI Taxonomy" id="60549"/>
    <lineage>
        <taxon>Bacteria</taxon>
        <taxon>Pseudomonadati</taxon>
        <taxon>Pseudomonadota</taxon>
        <taxon>Betaproteobacteria</taxon>
        <taxon>Burkholderiales</taxon>
        <taxon>Burkholderiaceae</taxon>
        <taxon>Paraburkholderia</taxon>
    </lineage>
</organism>